<reference evidence="8" key="1">
    <citation type="submission" date="2021-01" db="UniProtKB">
        <authorList>
            <consortium name="EnsemblPlants"/>
        </authorList>
    </citation>
    <scope>IDENTIFICATION</scope>
</reference>
<evidence type="ECO:0000256" key="1">
    <source>
        <dbReference type="ARBA" id="ARBA00009065"/>
    </source>
</evidence>
<keyword evidence="3 5" id="KW-0195">Cyclin</keyword>
<dbReference type="FunFam" id="1.10.472.10:FF:000069">
    <property type="entry name" value="Cyclin-D5-1"/>
    <property type="match status" value="1"/>
</dbReference>
<protein>
    <recommendedName>
        <fullName evidence="7">Cyclin-like domain-containing protein</fullName>
    </recommendedName>
</protein>
<evidence type="ECO:0000256" key="3">
    <source>
        <dbReference type="ARBA" id="ARBA00023127"/>
    </source>
</evidence>
<dbReference type="InterPro" id="IPR036915">
    <property type="entry name" value="Cyclin-like_sf"/>
</dbReference>
<dbReference type="CDD" id="cd20543">
    <property type="entry name" value="CYCLIN_AtCycD-like_rpt1"/>
    <property type="match status" value="1"/>
</dbReference>
<dbReference type="InterPro" id="IPR013763">
    <property type="entry name" value="Cyclin-like_dom"/>
</dbReference>
<dbReference type="AlphaFoldDB" id="A0A7N0ZVD1"/>
<feature type="compositionally biased region" description="Basic and acidic residues" evidence="6">
    <location>
        <begin position="383"/>
        <end position="394"/>
    </location>
</feature>
<dbReference type="SUPFAM" id="SSF47954">
    <property type="entry name" value="Cyclin-like"/>
    <property type="match status" value="1"/>
</dbReference>
<organism evidence="8 9">
    <name type="scientific">Kalanchoe fedtschenkoi</name>
    <name type="common">Lavender scallops</name>
    <name type="synonym">South American air plant</name>
    <dbReference type="NCBI Taxonomy" id="63787"/>
    <lineage>
        <taxon>Eukaryota</taxon>
        <taxon>Viridiplantae</taxon>
        <taxon>Streptophyta</taxon>
        <taxon>Embryophyta</taxon>
        <taxon>Tracheophyta</taxon>
        <taxon>Spermatophyta</taxon>
        <taxon>Magnoliopsida</taxon>
        <taxon>eudicotyledons</taxon>
        <taxon>Gunneridae</taxon>
        <taxon>Pentapetalae</taxon>
        <taxon>Saxifragales</taxon>
        <taxon>Crassulaceae</taxon>
        <taxon>Kalanchoe</taxon>
    </lineage>
</organism>
<dbReference type="InterPro" id="IPR006671">
    <property type="entry name" value="Cyclin_N"/>
</dbReference>
<keyword evidence="9" id="KW-1185">Reference proteome</keyword>
<evidence type="ECO:0000256" key="4">
    <source>
        <dbReference type="ARBA" id="ARBA00023306"/>
    </source>
</evidence>
<keyword evidence="4" id="KW-0131">Cell cycle</keyword>
<proteinExistence type="inferred from homology"/>
<evidence type="ECO:0000313" key="8">
    <source>
        <dbReference type="EnsemblPlants" id="Kaladp0040s0226.1.v1.1"/>
    </source>
</evidence>
<evidence type="ECO:0000259" key="7">
    <source>
        <dbReference type="SMART" id="SM00385"/>
    </source>
</evidence>
<evidence type="ECO:0000256" key="6">
    <source>
        <dbReference type="SAM" id="MobiDB-lite"/>
    </source>
</evidence>
<evidence type="ECO:0000256" key="2">
    <source>
        <dbReference type="ARBA" id="ARBA00022618"/>
    </source>
</evidence>
<dbReference type="SMART" id="SM00385">
    <property type="entry name" value="CYCLIN"/>
    <property type="match status" value="1"/>
</dbReference>
<evidence type="ECO:0000313" key="9">
    <source>
        <dbReference type="Proteomes" id="UP000594263"/>
    </source>
</evidence>
<dbReference type="PANTHER" id="PTHR10177">
    <property type="entry name" value="CYCLINS"/>
    <property type="match status" value="1"/>
</dbReference>
<dbReference type="EnsemblPlants" id="Kaladp0040s0226.1.v1.1">
    <property type="protein sequence ID" value="Kaladp0040s0226.1.v1.1"/>
    <property type="gene ID" value="Kaladp0040s0226.v1.1"/>
</dbReference>
<sequence>MLMGEPYELMSAHCVQLQRFPLKSVVPISSQTRTPEYITFLLLKKIAPFTPTILMPHFANRKQSRQGRGIPVSGMMHDEGEARSVEGSNGVGERLSLFDEEDVEMLIEREADDRDGVGFKGCVGFDSELSDVKSFNWVAVARLDALNWILNVRALFGFQFSTVYLAMTYFDQFISRQSIEDGKYWAVRLLSVACISVAAKMEELKVPVLSDYPVGEFVLEKSVIQRMELLVLSRLEWKMARITPFVYFGYYIGKFSGDSESGLKDQLMIKATQLVMNTLQEMNLMTQRPSTIAAAAILAALDIKLTEKALELKLGLVTSSRSLRNDEILSFYRFMQEIEKRRCKTPELDILSGWPHRLSPAPDDKSFSNNPNAGSKRRLSYTDNDKDHESLSKR</sequence>
<dbReference type="InterPro" id="IPR039361">
    <property type="entry name" value="Cyclin"/>
</dbReference>
<keyword evidence="2" id="KW-0132">Cell division</keyword>
<evidence type="ECO:0000256" key="5">
    <source>
        <dbReference type="RuleBase" id="RU000383"/>
    </source>
</evidence>
<dbReference type="GO" id="GO:0051301">
    <property type="term" value="P:cell division"/>
    <property type="evidence" value="ECO:0007669"/>
    <property type="project" value="UniProtKB-KW"/>
</dbReference>
<dbReference type="Gramene" id="Kaladp0040s0226.1.v1.1">
    <property type="protein sequence ID" value="Kaladp0040s0226.1.v1.1"/>
    <property type="gene ID" value="Kaladp0040s0226.v1.1"/>
</dbReference>
<feature type="domain" description="Cyclin-like" evidence="7">
    <location>
        <begin position="147"/>
        <end position="233"/>
    </location>
</feature>
<dbReference type="Proteomes" id="UP000594263">
    <property type="component" value="Unplaced"/>
</dbReference>
<accession>A0A7N0ZVD1</accession>
<comment type="similarity">
    <text evidence="1">Belongs to the cyclin family. Cyclin D subfamily.</text>
</comment>
<feature type="region of interest" description="Disordered" evidence="6">
    <location>
        <begin position="354"/>
        <end position="394"/>
    </location>
</feature>
<dbReference type="Pfam" id="PF00134">
    <property type="entry name" value="Cyclin_N"/>
    <property type="match status" value="1"/>
</dbReference>
<name>A0A7N0ZVD1_KALFE</name>
<dbReference type="Gene3D" id="1.10.472.10">
    <property type="entry name" value="Cyclin-like"/>
    <property type="match status" value="2"/>
</dbReference>